<feature type="non-terminal residue" evidence="1">
    <location>
        <position position="242"/>
    </location>
</feature>
<dbReference type="Gene3D" id="1.25.40.10">
    <property type="entry name" value="Tetratricopeptide repeat domain"/>
    <property type="match status" value="1"/>
</dbReference>
<dbReference type="InterPro" id="IPR019734">
    <property type="entry name" value="TPR_rpt"/>
</dbReference>
<dbReference type="InterPro" id="IPR011990">
    <property type="entry name" value="TPR-like_helical_dom_sf"/>
</dbReference>
<dbReference type="AlphaFoldDB" id="X0VNQ4"/>
<protein>
    <recommendedName>
        <fullName evidence="2">Tetratricopeptide repeat protein</fullName>
    </recommendedName>
</protein>
<name>X0VNQ4_9ZZZZ</name>
<dbReference type="SMART" id="SM00028">
    <property type="entry name" value="TPR"/>
    <property type="match status" value="2"/>
</dbReference>
<comment type="caution">
    <text evidence="1">The sequence shown here is derived from an EMBL/GenBank/DDBJ whole genome shotgun (WGS) entry which is preliminary data.</text>
</comment>
<sequence length="242" mass="27172">MSDEPVTRVALTRAYLRAGRTEDAITELETTIDHPQAPPEARALLEEIYWQLGRTEPLKRFYAQTLEKFPDSVQWHTHAGAFFLAQEEFGGAEQLYKQALQLSKKDGKPSRAALSGYLKVFLSAGRFSKLFKEAGKYIDGEHAPVAYFRMAEAKMKVGDRETATQYCRSAVDKAGADEVLAADILRDMYTLLGSEAVQSYCSERLEGNPDSLSANYTMFNLMKISGEYNKALHYLDKCVQIS</sequence>
<gene>
    <name evidence="1" type="ORF">S01H1_54783</name>
</gene>
<evidence type="ECO:0008006" key="2">
    <source>
        <dbReference type="Google" id="ProtNLM"/>
    </source>
</evidence>
<accession>X0VNQ4</accession>
<organism evidence="1">
    <name type="scientific">marine sediment metagenome</name>
    <dbReference type="NCBI Taxonomy" id="412755"/>
    <lineage>
        <taxon>unclassified sequences</taxon>
        <taxon>metagenomes</taxon>
        <taxon>ecological metagenomes</taxon>
    </lineage>
</organism>
<dbReference type="SUPFAM" id="SSF48452">
    <property type="entry name" value="TPR-like"/>
    <property type="match status" value="1"/>
</dbReference>
<reference evidence="1" key="1">
    <citation type="journal article" date="2014" name="Front. Microbiol.">
        <title>High frequency of phylogenetically diverse reductive dehalogenase-homologous genes in deep subseafloor sedimentary metagenomes.</title>
        <authorList>
            <person name="Kawai M."/>
            <person name="Futagami T."/>
            <person name="Toyoda A."/>
            <person name="Takaki Y."/>
            <person name="Nishi S."/>
            <person name="Hori S."/>
            <person name="Arai W."/>
            <person name="Tsubouchi T."/>
            <person name="Morono Y."/>
            <person name="Uchiyama I."/>
            <person name="Ito T."/>
            <person name="Fujiyama A."/>
            <person name="Inagaki F."/>
            <person name="Takami H."/>
        </authorList>
    </citation>
    <scope>NUCLEOTIDE SEQUENCE</scope>
    <source>
        <strain evidence="1">Expedition CK06-06</strain>
    </source>
</reference>
<proteinExistence type="predicted"/>
<evidence type="ECO:0000313" key="1">
    <source>
        <dbReference type="EMBL" id="GAG19984.1"/>
    </source>
</evidence>
<dbReference type="EMBL" id="BARS01035566">
    <property type="protein sequence ID" value="GAG19984.1"/>
    <property type="molecule type" value="Genomic_DNA"/>
</dbReference>